<evidence type="ECO:0000256" key="4">
    <source>
        <dbReference type="ARBA" id="ARBA00023136"/>
    </source>
</evidence>
<reference evidence="7 8" key="1">
    <citation type="submission" date="2020-01" db="EMBL/GenBank/DDBJ databases">
        <title>Insect and environment-associated Actinomycetes.</title>
        <authorList>
            <person name="Currrie C."/>
            <person name="Chevrette M."/>
            <person name="Carlson C."/>
            <person name="Stubbendieck R."/>
            <person name="Wendt-Pienkowski E."/>
        </authorList>
    </citation>
    <scope>NUCLEOTIDE SEQUENCE [LARGE SCALE GENOMIC DNA]</scope>
    <source>
        <strain evidence="7 8">SID7754</strain>
    </source>
</reference>
<feature type="transmembrane region" description="Helical" evidence="5">
    <location>
        <begin position="43"/>
        <end position="64"/>
    </location>
</feature>
<evidence type="ECO:0000256" key="2">
    <source>
        <dbReference type="ARBA" id="ARBA00022692"/>
    </source>
</evidence>
<comment type="caution">
    <text evidence="7">The sequence shown here is derived from an EMBL/GenBank/DDBJ whole genome shotgun (WGS) entry which is preliminary data.</text>
</comment>
<sequence length="932" mass="103435">MTLGVLAALGMAFTMFAGFWTDWLWYRSVHYSSVFTTTLWTKIGLFFVFGLLMALAVGFNIWLAHRMRPPLSAMSMEQQSLDRYRMGIAPYKTWLLLAVTALVGLIAGASAAGQWRVWLMWVNGVPFNQKDPQFHRDVSFYAFDLPWYRFLLAFGFATAILSLIAAALTHYLYGGLRVTSPGSRASAAATGHLSVLLGVFVSLKAVAYWLDRYGLAVKSSDFRATGNWTGLRYVDANAYLPAKNILFFIAVICALLFFATLWRRTWQLPVIGFGLMVLSAVLIGGLYPAIVQKFQVQPNEQAKEAPYVQKNLKATREAYGIDHTQVSEYSGRAATDDKTKLRDQVGQTASIRIMDPNVVSPTFQQLQQIRNYYGFPTNLDVDRYPTKDGKEQDTVLGLRELNLGGIPKNNWINDHFRYTHGYGVVAAKGTESDDKGRPVFTEKNLPSKGDLGEYQQQVYYGEKTTTYSIVGGPQKEIDYSDDAGEKTTSYQGKSGVNLDSPINRAAYAVAFNEPQILYSGAIGDGSRILYNRTPKDRVEAVAPWLTIDGDAYPAVVDGRIQWIVDAYTTSNGYPYASRTTLGDTTADSLTATNNSRAVVAQQNQVNYIRNSVKATVDAYTGDVKLYQWDSADPVLKTWMKAFPDTVKPRSDISPALMAHLRYPQDLFKVQRELLTRYHVTNAQTFLSGSEVWQVPDDPSNDSRDSVPPYYLSMKMPDQKQQVFSLTTTFTPNGRDNLSAFMAVDSDPRASDYGKIRILKLPTSTTVDGPKQVQSQFNSEPSIAETISLLSRGHSQVEYGNLLTVPLDGGLLYAEPVYVRGGTLKYPLLRKVLVTYEGRTAFEDTLDQALDKVFGVKGSEPPESGTTEPPASTNPTVRQALEDAQKAYDAGQEALKSGPDWDAYAKAQKDLQDALRRAEDAQSSADKPRTSGD</sequence>
<evidence type="ECO:0000256" key="6">
    <source>
        <dbReference type="SAM" id="MobiDB-lite"/>
    </source>
</evidence>
<dbReference type="HAMAP" id="MF_01600">
    <property type="entry name" value="UPF0182"/>
    <property type="match status" value="1"/>
</dbReference>
<evidence type="ECO:0000256" key="5">
    <source>
        <dbReference type="HAMAP-Rule" id="MF_01600"/>
    </source>
</evidence>
<keyword evidence="3 5" id="KW-1133">Transmembrane helix</keyword>
<evidence type="ECO:0000313" key="8">
    <source>
        <dbReference type="Proteomes" id="UP000470520"/>
    </source>
</evidence>
<evidence type="ECO:0000313" key="7">
    <source>
        <dbReference type="EMBL" id="NEB93777.1"/>
    </source>
</evidence>
<feature type="compositionally biased region" description="Low complexity" evidence="6">
    <location>
        <begin position="857"/>
        <end position="872"/>
    </location>
</feature>
<dbReference type="PANTHER" id="PTHR39344:SF1">
    <property type="entry name" value="UPF0182 PROTEIN SLL1060"/>
    <property type="match status" value="1"/>
</dbReference>
<keyword evidence="4 5" id="KW-0472">Membrane</keyword>
<accession>A0A7K3QV51</accession>
<keyword evidence="1 5" id="KW-1003">Cell membrane</keyword>
<protein>
    <recommendedName>
        <fullName evidence="5">UPF0182 protein G3I21_19130</fullName>
    </recommendedName>
</protein>
<keyword evidence="2 5" id="KW-0812">Transmembrane</keyword>
<comment type="similarity">
    <text evidence="5">Belongs to the UPF0182 family.</text>
</comment>
<feature type="transmembrane region" description="Helical" evidence="5">
    <location>
        <begin position="185"/>
        <end position="210"/>
    </location>
</feature>
<comment type="caution">
    <text evidence="5">Lacks conserved residue(s) required for the propagation of feature annotation.</text>
</comment>
<feature type="region of interest" description="Disordered" evidence="6">
    <location>
        <begin position="911"/>
        <end position="932"/>
    </location>
</feature>
<evidence type="ECO:0000256" key="1">
    <source>
        <dbReference type="ARBA" id="ARBA00022475"/>
    </source>
</evidence>
<dbReference type="AlphaFoldDB" id="A0A7K3QV51"/>
<proteinExistence type="inferred from homology"/>
<feature type="transmembrane region" description="Helical" evidence="5">
    <location>
        <begin position="93"/>
        <end position="113"/>
    </location>
</feature>
<dbReference type="GO" id="GO:0005886">
    <property type="term" value="C:plasma membrane"/>
    <property type="evidence" value="ECO:0007669"/>
    <property type="project" value="UniProtKB-SubCell"/>
</dbReference>
<evidence type="ECO:0000256" key="3">
    <source>
        <dbReference type="ARBA" id="ARBA00022989"/>
    </source>
</evidence>
<dbReference type="Proteomes" id="UP000470520">
    <property type="component" value="Unassembled WGS sequence"/>
</dbReference>
<gene>
    <name evidence="7" type="ORF">G3I21_19130</name>
</gene>
<organism evidence="7 8">
    <name type="scientific">Streptomyces bauhiniae</name>
    <dbReference type="NCBI Taxonomy" id="2340725"/>
    <lineage>
        <taxon>Bacteria</taxon>
        <taxon>Bacillati</taxon>
        <taxon>Actinomycetota</taxon>
        <taxon>Actinomycetes</taxon>
        <taxon>Kitasatosporales</taxon>
        <taxon>Streptomycetaceae</taxon>
        <taxon>Streptomyces</taxon>
    </lineage>
</organism>
<dbReference type="InterPro" id="IPR005372">
    <property type="entry name" value="UPF0182"/>
</dbReference>
<dbReference type="PANTHER" id="PTHR39344">
    <property type="entry name" value="UPF0182 PROTEIN SLL1060"/>
    <property type="match status" value="1"/>
</dbReference>
<feature type="transmembrane region" description="Helical" evidence="5">
    <location>
        <begin position="147"/>
        <end position="173"/>
    </location>
</feature>
<comment type="subcellular location">
    <subcellularLocation>
        <location evidence="5">Cell membrane</location>
        <topology evidence="5">Multi-pass membrane protein</topology>
    </subcellularLocation>
</comment>
<dbReference type="Pfam" id="PF03699">
    <property type="entry name" value="UPF0182"/>
    <property type="match status" value="1"/>
</dbReference>
<dbReference type="GO" id="GO:0005576">
    <property type="term" value="C:extracellular region"/>
    <property type="evidence" value="ECO:0007669"/>
    <property type="project" value="TreeGrafter"/>
</dbReference>
<dbReference type="EMBL" id="JAAGMR010000216">
    <property type="protein sequence ID" value="NEB93777.1"/>
    <property type="molecule type" value="Genomic_DNA"/>
</dbReference>
<name>A0A7K3QV51_9ACTN</name>
<feature type="transmembrane region" description="Helical" evidence="5">
    <location>
        <begin position="270"/>
        <end position="290"/>
    </location>
</feature>
<feature type="region of interest" description="Disordered" evidence="6">
    <location>
        <begin position="854"/>
        <end position="874"/>
    </location>
</feature>
<feature type="transmembrane region" description="Helical" evidence="5">
    <location>
        <begin position="245"/>
        <end position="263"/>
    </location>
</feature>